<evidence type="ECO:0000259" key="1">
    <source>
        <dbReference type="Pfam" id="PF20285"/>
    </source>
</evidence>
<accession>A0A7S9QDA1</accession>
<organism evidence="2 3">
    <name type="scientific">Pontivivens ytuae</name>
    <dbReference type="NCBI Taxonomy" id="2789856"/>
    <lineage>
        <taxon>Bacteria</taxon>
        <taxon>Pseudomonadati</taxon>
        <taxon>Pseudomonadota</taxon>
        <taxon>Alphaproteobacteria</taxon>
        <taxon>Rhodobacterales</taxon>
        <taxon>Paracoccaceae</taxon>
        <taxon>Pontivivens</taxon>
    </lineage>
</organism>
<proteinExistence type="predicted"/>
<dbReference type="Pfam" id="PF20285">
    <property type="entry name" value="CTD9"/>
    <property type="match status" value="1"/>
</dbReference>
<gene>
    <name evidence="2" type="ORF">I0K15_02455</name>
</gene>
<feature type="domain" description="ABC-three component systems C-terminal" evidence="1">
    <location>
        <begin position="55"/>
        <end position="168"/>
    </location>
</feature>
<reference evidence="2 3" key="1">
    <citation type="submission" date="2020-11" db="EMBL/GenBank/DDBJ databases">
        <title>Description of Pontivivens ytuae sp. nov. isolated from deep sea sediment of Mariana Trench.</title>
        <authorList>
            <person name="Wang Z."/>
            <person name="Sun Q.-L."/>
            <person name="Xu X.-D."/>
            <person name="Tang Y.-Z."/>
            <person name="Zhang J."/>
        </authorList>
    </citation>
    <scope>NUCLEOTIDE SEQUENCE [LARGE SCALE GENOMIC DNA]</scope>
    <source>
        <strain evidence="2 3">MT2928</strain>
    </source>
</reference>
<name>A0A7S9QDA1_9RHOB</name>
<keyword evidence="3" id="KW-1185">Reference proteome</keyword>
<dbReference type="KEGG" id="poz:I0K15_02455"/>
<dbReference type="Proteomes" id="UP000594800">
    <property type="component" value="Chromosome"/>
</dbReference>
<dbReference type="InterPro" id="IPR046911">
    <property type="entry name" value="ABC-3C_CTD9"/>
</dbReference>
<evidence type="ECO:0000313" key="3">
    <source>
        <dbReference type="Proteomes" id="UP000594800"/>
    </source>
</evidence>
<dbReference type="EMBL" id="CP064942">
    <property type="protein sequence ID" value="QPH54665.1"/>
    <property type="molecule type" value="Genomic_DNA"/>
</dbReference>
<protein>
    <recommendedName>
        <fullName evidence="1">ABC-three component systems C-terminal domain-containing protein</fullName>
    </recommendedName>
</protein>
<evidence type="ECO:0000313" key="2">
    <source>
        <dbReference type="EMBL" id="QPH54665.1"/>
    </source>
</evidence>
<dbReference type="AlphaFoldDB" id="A0A7S9QDA1"/>
<sequence length="169" mass="19405">MPHFVREATLSGQSQVTGLLDRLDKEILDGNICVDGFIDDLQMFQNKRSVEALVGLEAKLEDAERQDQVEGAQAKKELFAKLLAKMQHYPSAQKIFALFLARINDVFENHIIPHVSSLDRQQVDEIIDEKIIQPTLQDMGAGFEYFTINHAHVRGMIYWLADRCYVRWS</sequence>